<evidence type="ECO:0000256" key="4">
    <source>
        <dbReference type="ARBA" id="ARBA00005254"/>
    </source>
</evidence>
<proteinExistence type="inferred from homology"/>
<evidence type="ECO:0000313" key="13">
    <source>
        <dbReference type="EMBL" id="KAK8729895.1"/>
    </source>
</evidence>
<dbReference type="CDD" id="cd06558">
    <property type="entry name" value="crotonase-like"/>
    <property type="match status" value="1"/>
</dbReference>
<comment type="catalytic activity">
    <reaction evidence="1">
        <text>3-hydroxy-2-methylpropanoyl-CoA + H2O = 3-hydroxy-2-methylpropanoate + CoA + H(+)</text>
        <dbReference type="Rhea" id="RHEA:20888"/>
        <dbReference type="ChEBI" id="CHEBI:11805"/>
        <dbReference type="ChEBI" id="CHEBI:15377"/>
        <dbReference type="ChEBI" id="CHEBI:15378"/>
        <dbReference type="ChEBI" id="CHEBI:57287"/>
        <dbReference type="ChEBI" id="CHEBI:57340"/>
        <dbReference type="EC" id="3.1.2.4"/>
    </reaction>
</comment>
<feature type="domain" description="Enoyl-CoA hydratase/isomerase" evidence="12">
    <location>
        <begin position="40"/>
        <end position="371"/>
    </location>
</feature>
<comment type="caution">
    <text evidence="13">The sequence shown here is derived from an EMBL/GenBank/DDBJ whole genome shotgun (WGS) entry which is preliminary data.</text>
</comment>
<sequence length="384" mass="42872">MVLTRIMSSRLRTVFRPLFLTNQNMSSSSETLLEEVGDKGLITLNRPKALNALNINMIRQIYPKLQEWETTKTMVIIKGAGDKAFCAGGDVLSIVQTVNDENPVGEYFFREEYKLNCLIGTFHIPYIALIDDVCPGITMGGGVGLSVHGQYRVATERTLFAMPETSIGLFPDVGGSHFLPRLGGRLGMFLALTGQRLKGHDVLKAGVATHICDSERIPELEKSLLNLTSNYPEDIAAVLNKFSEEATFSKDEPFSLQPVLSKIQSCFSGTSVEEIISNLEKQDGSEWAQKQLSILKKSSPTSLKVTFEQIERGAQLTLQECLSMEHRIVSRIYKGHDFKEGVRAVLIDKDHKTSWSPATLEEVPTEDIIQYYFSPLDPEKELMF</sequence>
<dbReference type="SUPFAM" id="SSF52096">
    <property type="entry name" value="ClpP/crotonase"/>
    <property type="match status" value="1"/>
</dbReference>
<comment type="similarity">
    <text evidence="4">Belongs to the enoyl-CoA hydratase/isomerase family.</text>
</comment>
<keyword evidence="8" id="KW-0378">Hydrolase</keyword>
<evidence type="ECO:0000256" key="2">
    <source>
        <dbReference type="ARBA" id="ARBA00004173"/>
    </source>
</evidence>
<keyword evidence="9" id="KW-0496">Mitochondrion</keyword>
<comment type="subcellular location">
    <subcellularLocation>
        <location evidence="2">Mitochondrion</location>
    </subcellularLocation>
</comment>
<evidence type="ECO:0000256" key="3">
    <source>
        <dbReference type="ARBA" id="ARBA00005109"/>
    </source>
</evidence>
<dbReference type="PANTHER" id="PTHR43176">
    <property type="entry name" value="3-HYDROXYISOBUTYRYL-COA HYDROLASE-RELATED"/>
    <property type="match status" value="1"/>
</dbReference>
<dbReference type="Gene3D" id="3.90.226.10">
    <property type="entry name" value="2-enoyl-CoA Hydratase, Chain A, domain 1"/>
    <property type="match status" value="1"/>
</dbReference>
<protein>
    <recommendedName>
        <fullName evidence="6">3-hydroxyisobutyryl-CoA hydrolase, mitochondrial</fullName>
        <ecNumber evidence="5">3.1.2.4</ecNumber>
    </recommendedName>
    <alternativeName>
        <fullName evidence="11">3-hydroxyisobutyryl-coenzyme A hydrolase</fullName>
    </alternativeName>
</protein>
<reference evidence="13 14" key="1">
    <citation type="journal article" date="2024" name="BMC Genomics">
        <title>Genome assembly of redclaw crayfish (Cherax quadricarinatus) provides insights into its immune adaptation and hypoxia tolerance.</title>
        <authorList>
            <person name="Liu Z."/>
            <person name="Zheng J."/>
            <person name="Li H."/>
            <person name="Fang K."/>
            <person name="Wang S."/>
            <person name="He J."/>
            <person name="Zhou D."/>
            <person name="Weng S."/>
            <person name="Chi M."/>
            <person name="Gu Z."/>
            <person name="He J."/>
            <person name="Li F."/>
            <person name="Wang M."/>
        </authorList>
    </citation>
    <scope>NUCLEOTIDE SEQUENCE [LARGE SCALE GENOMIC DNA]</scope>
    <source>
        <strain evidence="13">ZL_2023a</strain>
    </source>
</reference>
<evidence type="ECO:0000256" key="6">
    <source>
        <dbReference type="ARBA" id="ARBA00016714"/>
    </source>
</evidence>
<dbReference type="EMBL" id="JARKIK010000066">
    <property type="protein sequence ID" value="KAK8729895.1"/>
    <property type="molecule type" value="Genomic_DNA"/>
</dbReference>
<comment type="function">
    <text evidence="10">Hydrolyzes 3-hydroxyisobutyryl-CoA (HIBYL-CoA), a saline catabolite. Has high activity toward isobutyryl-CoA. Could be an isobutyryl-CoA dehydrogenase that functions in valine catabolism. Also hydrolyzes 3-hydroxypropanoyl-CoA.</text>
</comment>
<accession>A0AAW0WRE3</accession>
<dbReference type="NCBIfam" id="NF004127">
    <property type="entry name" value="PRK05617.1"/>
    <property type="match status" value="1"/>
</dbReference>
<evidence type="ECO:0000256" key="11">
    <source>
        <dbReference type="ARBA" id="ARBA00031181"/>
    </source>
</evidence>
<evidence type="ECO:0000256" key="5">
    <source>
        <dbReference type="ARBA" id="ARBA00011915"/>
    </source>
</evidence>
<dbReference type="InterPro" id="IPR032259">
    <property type="entry name" value="HIBYL-CoA-H"/>
</dbReference>
<dbReference type="InterPro" id="IPR045004">
    <property type="entry name" value="ECH_dom"/>
</dbReference>
<evidence type="ECO:0000256" key="8">
    <source>
        <dbReference type="ARBA" id="ARBA00022801"/>
    </source>
</evidence>
<dbReference type="GO" id="GO:0006574">
    <property type="term" value="P:L-valine catabolic process"/>
    <property type="evidence" value="ECO:0007669"/>
    <property type="project" value="TreeGrafter"/>
</dbReference>
<evidence type="ECO:0000259" key="12">
    <source>
        <dbReference type="Pfam" id="PF16113"/>
    </source>
</evidence>
<evidence type="ECO:0000256" key="9">
    <source>
        <dbReference type="ARBA" id="ARBA00023128"/>
    </source>
</evidence>
<dbReference type="FunFam" id="3.90.226.10:FF:000026">
    <property type="entry name" value="3-hydroxyisobutyryl-CoA hydrolase, mitochondrial"/>
    <property type="match status" value="1"/>
</dbReference>
<keyword evidence="7" id="KW-0101">Branched-chain amino acid catabolism</keyword>
<gene>
    <name evidence="13" type="ORF">OTU49_008377</name>
</gene>
<dbReference type="EC" id="3.1.2.4" evidence="5"/>
<evidence type="ECO:0000256" key="7">
    <source>
        <dbReference type="ARBA" id="ARBA00022456"/>
    </source>
</evidence>
<evidence type="ECO:0000313" key="14">
    <source>
        <dbReference type="Proteomes" id="UP001445076"/>
    </source>
</evidence>
<name>A0AAW0WRE3_CHEQU</name>
<evidence type="ECO:0000256" key="1">
    <source>
        <dbReference type="ARBA" id="ARBA00001709"/>
    </source>
</evidence>
<organism evidence="13 14">
    <name type="scientific">Cherax quadricarinatus</name>
    <name type="common">Australian red claw crayfish</name>
    <dbReference type="NCBI Taxonomy" id="27406"/>
    <lineage>
        <taxon>Eukaryota</taxon>
        <taxon>Metazoa</taxon>
        <taxon>Ecdysozoa</taxon>
        <taxon>Arthropoda</taxon>
        <taxon>Crustacea</taxon>
        <taxon>Multicrustacea</taxon>
        <taxon>Malacostraca</taxon>
        <taxon>Eumalacostraca</taxon>
        <taxon>Eucarida</taxon>
        <taxon>Decapoda</taxon>
        <taxon>Pleocyemata</taxon>
        <taxon>Astacidea</taxon>
        <taxon>Parastacoidea</taxon>
        <taxon>Parastacidae</taxon>
        <taxon>Cherax</taxon>
    </lineage>
</organism>
<dbReference type="InterPro" id="IPR029045">
    <property type="entry name" value="ClpP/crotonase-like_dom_sf"/>
</dbReference>
<comment type="pathway">
    <text evidence="3">Amino-acid degradation; L-valine degradation.</text>
</comment>
<dbReference type="PANTHER" id="PTHR43176:SF3">
    <property type="entry name" value="3-HYDROXYISOBUTYRYL-COA HYDROLASE, MITOCHONDRIAL"/>
    <property type="match status" value="1"/>
</dbReference>
<dbReference type="Pfam" id="PF16113">
    <property type="entry name" value="ECH_2"/>
    <property type="match status" value="1"/>
</dbReference>
<dbReference type="AlphaFoldDB" id="A0AAW0WRE3"/>
<dbReference type="GO" id="GO:0003860">
    <property type="term" value="F:3-hydroxyisobutyryl-CoA hydrolase activity"/>
    <property type="evidence" value="ECO:0007669"/>
    <property type="project" value="UniProtKB-EC"/>
</dbReference>
<evidence type="ECO:0000256" key="10">
    <source>
        <dbReference type="ARBA" id="ARBA00024871"/>
    </source>
</evidence>
<keyword evidence="14" id="KW-1185">Reference proteome</keyword>
<dbReference type="GO" id="GO:0005739">
    <property type="term" value="C:mitochondrion"/>
    <property type="evidence" value="ECO:0007669"/>
    <property type="project" value="UniProtKB-SubCell"/>
</dbReference>
<dbReference type="Proteomes" id="UP001445076">
    <property type="component" value="Unassembled WGS sequence"/>
</dbReference>